<evidence type="ECO:0000256" key="2">
    <source>
        <dbReference type="SAM" id="Phobius"/>
    </source>
</evidence>
<feature type="transmembrane region" description="Helical" evidence="2">
    <location>
        <begin position="243"/>
        <end position="263"/>
    </location>
</feature>
<dbReference type="RefSeq" id="XP_037217150.1">
    <property type="nucleotide sequence ID" value="XM_037365738.1"/>
</dbReference>
<evidence type="ECO:0000256" key="1">
    <source>
        <dbReference type="SAM" id="MobiDB-lite"/>
    </source>
</evidence>
<dbReference type="OrthoDB" id="5340910at2759"/>
<feature type="region of interest" description="Disordered" evidence="1">
    <location>
        <begin position="434"/>
        <end position="461"/>
    </location>
</feature>
<dbReference type="GeneID" id="59348254"/>
<feature type="compositionally biased region" description="Low complexity" evidence="1">
    <location>
        <begin position="122"/>
        <end position="131"/>
    </location>
</feature>
<reference evidence="3" key="1">
    <citation type="submission" date="2020-05" db="EMBL/GenBank/DDBJ databases">
        <title>Mycena genomes resolve the evolution of fungal bioluminescence.</title>
        <authorList>
            <person name="Tsai I.J."/>
        </authorList>
    </citation>
    <scope>NUCLEOTIDE SEQUENCE</scope>
    <source>
        <strain evidence="3">171206Taipei</strain>
    </source>
</reference>
<keyword evidence="2" id="KW-1133">Transmembrane helix</keyword>
<feature type="region of interest" description="Disordered" evidence="1">
    <location>
        <begin position="1"/>
        <end position="29"/>
    </location>
</feature>
<keyword evidence="2" id="KW-0472">Membrane</keyword>
<protein>
    <recommendedName>
        <fullName evidence="5">SH3 domain-containing protein</fullName>
    </recommendedName>
</protein>
<gene>
    <name evidence="3" type="ORF">MIND_00910100</name>
</gene>
<evidence type="ECO:0008006" key="5">
    <source>
        <dbReference type="Google" id="ProtNLM"/>
    </source>
</evidence>
<dbReference type="Proteomes" id="UP000636479">
    <property type="component" value="Unassembled WGS sequence"/>
</dbReference>
<proteinExistence type="predicted"/>
<feature type="compositionally biased region" description="Low complexity" evidence="1">
    <location>
        <begin position="50"/>
        <end position="67"/>
    </location>
</feature>
<dbReference type="InterPro" id="IPR036028">
    <property type="entry name" value="SH3-like_dom_sf"/>
</dbReference>
<dbReference type="Gene3D" id="2.30.30.40">
    <property type="entry name" value="SH3 Domains"/>
    <property type="match status" value="1"/>
</dbReference>
<feature type="region of interest" description="Disordered" evidence="1">
    <location>
        <begin position="47"/>
        <end position="188"/>
    </location>
</feature>
<dbReference type="SUPFAM" id="SSF50044">
    <property type="entry name" value="SH3-domain"/>
    <property type="match status" value="1"/>
</dbReference>
<comment type="caution">
    <text evidence="3">The sequence shown here is derived from an EMBL/GenBank/DDBJ whole genome shotgun (WGS) entry which is preliminary data.</text>
</comment>
<keyword evidence="4" id="KW-1185">Reference proteome</keyword>
<sequence length="585" mass="60354">MQPLGASRRHSRRRLPHEPRDSELDQRGLLGLPIDLPIVTDIVTLLQGGQPKTVTTTHPATTTTTPKNDPPPPQTTPKAPDNPSVPANPPAGPTGGSGSGSGSGSGNGNGGSGNNNGGGGSDPSNPSSPSSPNAPPSSNPNSPDDPSKPANPDSSNDNDPTHNTKTNTGGVLAAGTNPNPTSHIPKPSGPTSFVVLGSKTVPVIGSITFSEGLPLFTDPAANGSTGTNDNDNSANKKGGISTGAVAGIGVLAALVVVAIIVVLMRRRAKKKKAARRTWWTGGMGDSPSEKWGGGSDNATVGESAATRSIRSSFGTTFDHSEFSITFDDNDVPQVPAMVEIRGGPATVPKGDPSSAGNTQLISPISPVSPFAPPAPVDLLVSIENSNVFSDANRRTSAGSNFSNSSAEAQYLLYDRTEGITNPTADAHTPMSVRPFSPSESFAFPQPPARDSRTPSPTAPTMRVTSLPTLDENPFADAFAAAPPAEFSAVETVFRPFEQTLQDELTVMAGDQVKVLAVYDDGWAMVERVDPVADPSGKGKGKGKPLVGLIPIDCMRRADETVEAFLKTKRVSSRAVDATGYTAMAI</sequence>
<feature type="compositionally biased region" description="Basic and acidic residues" evidence="1">
    <location>
        <begin position="16"/>
        <end position="26"/>
    </location>
</feature>
<organism evidence="3 4">
    <name type="scientific">Mycena indigotica</name>
    <dbReference type="NCBI Taxonomy" id="2126181"/>
    <lineage>
        <taxon>Eukaryota</taxon>
        <taxon>Fungi</taxon>
        <taxon>Dikarya</taxon>
        <taxon>Basidiomycota</taxon>
        <taxon>Agaricomycotina</taxon>
        <taxon>Agaricomycetes</taxon>
        <taxon>Agaricomycetidae</taxon>
        <taxon>Agaricales</taxon>
        <taxon>Marasmiineae</taxon>
        <taxon>Mycenaceae</taxon>
        <taxon>Mycena</taxon>
    </lineage>
</organism>
<keyword evidence="2" id="KW-0812">Transmembrane</keyword>
<evidence type="ECO:0000313" key="4">
    <source>
        <dbReference type="Proteomes" id="UP000636479"/>
    </source>
</evidence>
<feature type="region of interest" description="Disordered" evidence="1">
    <location>
        <begin position="279"/>
        <end position="300"/>
    </location>
</feature>
<evidence type="ECO:0000313" key="3">
    <source>
        <dbReference type="EMBL" id="KAF7296791.1"/>
    </source>
</evidence>
<name>A0A8H6VYS5_9AGAR</name>
<accession>A0A8H6VYS5</accession>
<dbReference type="EMBL" id="JACAZF010000008">
    <property type="protein sequence ID" value="KAF7296791.1"/>
    <property type="molecule type" value="Genomic_DNA"/>
</dbReference>
<dbReference type="AlphaFoldDB" id="A0A8H6VYS5"/>
<feature type="compositionally biased region" description="Low complexity" evidence="1">
    <location>
        <begin position="139"/>
        <end position="158"/>
    </location>
</feature>
<feature type="compositionally biased region" description="Gly residues" evidence="1">
    <location>
        <begin position="93"/>
        <end position="121"/>
    </location>
</feature>